<organism evidence="1 2">
    <name type="scientific">Diphasiastrum complanatum</name>
    <name type="common">Issler's clubmoss</name>
    <name type="synonym">Lycopodium complanatum</name>
    <dbReference type="NCBI Taxonomy" id="34168"/>
    <lineage>
        <taxon>Eukaryota</taxon>
        <taxon>Viridiplantae</taxon>
        <taxon>Streptophyta</taxon>
        <taxon>Embryophyta</taxon>
        <taxon>Tracheophyta</taxon>
        <taxon>Lycopodiopsida</taxon>
        <taxon>Lycopodiales</taxon>
        <taxon>Lycopodiaceae</taxon>
        <taxon>Lycopodioideae</taxon>
        <taxon>Diphasiastrum</taxon>
    </lineage>
</organism>
<proteinExistence type="predicted"/>
<comment type="caution">
    <text evidence="1">The sequence shown here is derived from an EMBL/GenBank/DDBJ whole genome shotgun (WGS) entry which is preliminary data.</text>
</comment>
<dbReference type="Proteomes" id="UP001162992">
    <property type="component" value="Chromosome 13"/>
</dbReference>
<keyword evidence="2" id="KW-1185">Reference proteome</keyword>
<name>A0ACC2BVI7_DIPCM</name>
<protein>
    <submittedName>
        <fullName evidence="1">Uncharacterized protein</fullName>
    </submittedName>
</protein>
<sequence>MATGGQYHNSVEFASNGWWANSRNHVRLLRSHLMSKSSDQKLEDELRALLSDYLAGYTSPLATMSSEEVLYMLGGQNHTYLEAAFMWLGGWRPTSVIVLVYSVLGVESRKRAQQSVNLSEFKPIGGVPLFSEKQLHALNSLQELTRLAEDDLSKKLAVLQMLIADQTMIAALSIGNWSKRREVFKTKISELRELLIQAEKLRKETLQELFSILNPIQAAKCSITAFELIFAFKSLFGISFGDRSLSHRTVDADSLLAEADGSTILITDASNGNAEDISSKQKGSFSFECGPISGVSLASHRLTTELPEKTGTDTSDFPHTNSLERVCGSAGTEG</sequence>
<gene>
    <name evidence="1" type="ORF">O6H91_13G064100</name>
</gene>
<evidence type="ECO:0000313" key="2">
    <source>
        <dbReference type="Proteomes" id="UP001162992"/>
    </source>
</evidence>
<evidence type="ECO:0000313" key="1">
    <source>
        <dbReference type="EMBL" id="KAJ7533766.1"/>
    </source>
</evidence>
<reference evidence="2" key="1">
    <citation type="journal article" date="2024" name="Proc. Natl. Acad. Sci. U.S.A.">
        <title>Extraordinary preservation of gene collinearity over three hundred million years revealed in homosporous lycophytes.</title>
        <authorList>
            <person name="Li C."/>
            <person name="Wickell D."/>
            <person name="Kuo L.Y."/>
            <person name="Chen X."/>
            <person name="Nie B."/>
            <person name="Liao X."/>
            <person name="Peng D."/>
            <person name="Ji J."/>
            <person name="Jenkins J."/>
            <person name="Williams M."/>
            <person name="Shu S."/>
            <person name="Plott C."/>
            <person name="Barry K."/>
            <person name="Rajasekar S."/>
            <person name="Grimwood J."/>
            <person name="Han X."/>
            <person name="Sun S."/>
            <person name="Hou Z."/>
            <person name="He W."/>
            <person name="Dai G."/>
            <person name="Sun C."/>
            <person name="Schmutz J."/>
            <person name="Leebens-Mack J.H."/>
            <person name="Li F.W."/>
            <person name="Wang L."/>
        </authorList>
    </citation>
    <scope>NUCLEOTIDE SEQUENCE [LARGE SCALE GENOMIC DNA]</scope>
    <source>
        <strain evidence="2">cv. PW_Plant_1</strain>
    </source>
</reference>
<accession>A0ACC2BVI7</accession>
<dbReference type="EMBL" id="CM055104">
    <property type="protein sequence ID" value="KAJ7533766.1"/>
    <property type="molecule type" value="Genomic_DNA"/>
</dbReference>